<dbReference type="Pfam" id="PF13561">
    <property type="entry name" value="adh_short_C2"/>
    <property type="match status" value="1"/>
</dbReference>
<reference evidence="7" key="1">
    <citation type="submission" date="2021-06" db="EMBL/GenBank/DDBJ databases">
        <authorList>
            <person name="Hodson N. C."/>
            <person name="Mongue J. A."/>
            <person name="Jaron S. K."/>
        </authorList>
    </citation>
    <scope>NUCLEOTIDE SEQUENCE</scope>
</reference>
<accession>A0A8J2Q299</accession>
<sequence>MTSLENFAEIESLLSKLKTKPATSETSSTIIDKLENLIKTEKRKSTGVLQKFRLDNQVALVTGGSRGIGYALAQALGEAGCKVAIASINFENAKIASEKLQAQGIEALAIQVDVAQKSSVDEMLKRVVDTWGQIHIAVNNAGILEGGDFEAFPEDKWDQLIGVNLKGVFLCAQAEAQHMLKNSYGKIINIGSISGHVSGAFQNEAIYETSKAGVIRMTKAMATEWADKGITVNCISPGYIDTDMNNHPDCIPLHSKWLSSIPMRRFGDVSELCGAALLLASPLSSYMTGSDVLIDGGYVLW</sequence>
<evidence type="ECO:0000256" key="2">
    <source>
        <dbReference type="ARBA" id="ARBA00006484"/>
    </source>
</evidence>
<dbReference type="InterPro" id="IPR002347">
    <property type="entry name" value="SDR_fam"/>
</dbReference>
<dbReference type="EMBL" id="CAJVCH010571565">
    <property type="protein sequence ID" value="CAG7837867.1"/>
    <property type="molecule type" value="Genomic_DNA"/>
</dbReference>
<dbReference type="GO" id="GO:0047038">
    <property type="term" value="F:D-arabinitol 2-dehydrogenase activity"/>
    <property type="evidence" value="ECO:0007669"/>
    <property type="project" value="UniProtKB-EC"/>
</dbReference>
<comment type="similarity">
    <text evidence="2">Belongs to the short-chain dehydrogenases/reductases (SDR) family.</text>
</comment>
<gene>
    <name evidence="7" type="ORF">AFUS01_LOCUS46910</name>
</gene>
<evidence type="ECO:0000313" key="8">
    <source>
        <dbReference type="Proteomes" id="UP000708208"/>
    </source>
</evidence>
<proteinExistence type="inferred from homology"/>
<evidence type="ECO:0000256" key="3">
    <source>
        <dbReference type="ARBA" id="ARBA00023002"/>
    </source>
</evidence>
<dbReference type="PANTHER" id="PTHR42760:SF115">
    <property type="entry name" value="3-OXOACYL-[ACYL-CARRIER-PROTEIN] REDUCTASE FABG"/>
    <property type="match status" value="1"/>
</dbReference>
<dbReference type="OrthoDB" id="294295at2759"/>
<keyword evidence="8" id="KW-1185">Reference proteome</keyword>
<comment type="pathway">
    <text evidence="1">Lipid metabolism; fatty acid biosynthesis.</text>
</comment>
<evidence type="ECO:0000256" key="5">
    <source>
        <dbReference type="ARBA" id="ARBA00066831"/>
    </source>
</evidence>
<evidence type="ECO:0000256" key="4">
    <source>
        <dbReference type="ARBA" id="ARBA00060719"/>
    </source>
</evidence>
<comment type="caution">
    <text evidence="7">The sequence shown here is derived from an EMBL/GenBank/DDBJ whole genome shotgun (WGS) entry which is preliminary data.</text>
</comment>
<dbReference type="FunFam" id="3.40.50.720:FF:000240">
    <property type="entry name" value="SDR family oxidoreductase"/>
    <property type="match status" value="1"/>
</dbReference>
<keyword evidence="3" id="KW-0560">Oxidoreductase</keyword>
<dbReference type="Proteomes" id="UP000708208">
    <property type="component" value="Unassembled WGS sequence"/>
</dbReference>
<comment type="pathway">
    <text evidence="4">Carbohydrate metabolism; D-arabinitol metabolism.</text>
</comment>
<evidence type="ECO:0000313" key="7">
    <source>
        <dbReference type="EMBL" id="CAG7837867.1"/>
    </source>
</evidence>
<dbReference type="EC" id="1.1.1.250" evidence="5"/>
<evidence type="ECO:0000256" key="1">
    <source>
        <dbReference type="ARBA" id="ARBA00005194"/>
    </source>
</evidence>
<dbReference type="GO" id="GO:0005975">
    <property type="term" value="P:carbohydrate metabolic process"/>
    <property type="evidence" value="ECO:0007669"/>
    <property type="project" value="UniProtKB-ARBA"/>
</dbReference>
<dbReference type="AlphaFoldDB" id="A0A8J2Q299"/>
<dbReference type="PANTHER" id="PTHR42760">
    <property type="entry name" value="SHORT-CHAIN DEHYDROGENASES/REDUCTASES FAMILY MEMBER"/>
    <property type="match status" value="1"/>
</dbReference>
<name>A0A8J2Q299_9HEXA</name>
<organism evidence="7 8">
    <name type="scientific">Allacma fusca</name>
    <dbReference type="NCBI Taxonomy" id="39272"/>
    <lineage>
        <taxon>Eukaryota</taxon>
        <taxon>Metazoa</taxon>
        <taxon>Ecdysozoa</taxon>
        <taxon>Arthropoda</taxon>
        <taxon>Hexapoda</taxon>
        <taxon>Collembola</taxon>
        <taxon>Symphypleona</taxon>
        <taxon>Sminthuridae</taxon>
        <taxon>Allacma</taxon>
    </lineage>
</organism>
<evidence type="ECO:0000256" key="6">
    <source>
        <dbReference type="ARBA" id="ARBA00070881"/>
    </source>
</evidence>
<protein>
    <recommendedName>
        <fullName evidence="6">D-arabinitol 2-dehydrogenase [ribulose-forming]</fullName>
        <ecNumber evidence="5">1.1.1.250</ecNumber>
    </recommendedName>
</protein>